<keyword evidence="3" id="KW-1185">Reference proteome</keyword>
<dbReference type="EMBL" id="AAOF01000004">
    <property type="protein sequence ID" value="EAR22141.1"/>
    <property type="molecule type" value="Genomic_DNA"/>
</dbReference>
<protein>
    <submittedName>
        <fullName evidence="2">Uncharacterized membrane-anchored protein conserved in bacteria</fullName>
    </submittedName>
</protein>
<name>A4BPY6_9GAMM</name>
<dbReference type="eggNOG" id="COG4949">
    <property type="taxonomic scope" value="Bacteria"/>
</dbReference>
<dbReference type="OrthoDB" id="9767470at2"/>
<dbReference type="InterPro" id="IPR021830">
    <property type="entry name" value="DUF3422"/>
</dbReference>
<evidence type="ECO:0000313" key="2">
    <source>
        <dbReference type="EMBL" id="EAR22141.1"/>
    </source>
</evidence>
<accession>A4BPY6</accession>
<feature type="transmembrane region" description="Helical" evidence="1">
    <location>
        <begin position="416"/>
        <end position="434"/>
    </location>
</feature>
<proteinExistence type="predicted"/>
<comment type="caution">
    <text evidence="2">The sequence shown here is derived from an EMBL/GenBank/DDBJ whole genome shotgun (WGS) entry which is preliminary data.</text>
</comment>
<reference evidence="2 3" key="1">
    <citation type="submission" date="2006-02" db="EMBL/GenBank/DDBJ databases">
        <authorList>
            <person name="Waterbury J."/>
            <person name="Ferriera S."/>
            <person name="Johnson J."/>
            <person name="Kravitz S."/>
            <person name="Halpern A."/>
            <person name="Remington K."/>
            <person name="Beeson K."/>
            <person name="Tran B."/>
            <person name="Rogers Y.-H."/>
            <person name="Friedman R."/>
            <person name="Venter J.C."/>
        </authorList>
    </citation>
    <scope>NUCLEOTIDE SEQUENCE [LARGE SCALE GENOMIC DNA]</scope>
    <source>
        <strain evidence="2 3">Nb-231</strain>
    </source>
</reference>
<dbReference type="RefSeq" id="WP_005000098.1">
    <property type="nucleotide sequence ID" value="NZ_CH672427.1"/>
</dbReference>
<keyword evidence="1" id="KW-0812">Transmembrane</keyword>
<gene>
    <name evidence="2" type="ORF">NB231_04510</name>
</gene>
<feature type="transmembrane region" description="Helical" evidence="1">
    <location>
        <begin position="374"/>
        <end position="396"/>
    </location>
</feature>
<keyword evidence="1" id="KW-1133">Transmembrane helix</keyword>
<dbReference type="Proteomes" id="UP000003374">
    <property type="component" value="Unassembled WGS sequence"/>
</dbReference>
<keyword evidence="1" id="KW-0472">Membrane</keyword>
<dbReference type="STRING" id="314278.NB231_04510"/>
<dbReference type="Pfam" id="PF11902">
    <property type="entry name" value="DUF3422"/>
    <property type="match status" value="1"/>
</dbReference>
<organism evidence="2 3">
    <name type="scientific">Nitrococcus mobilis Nb-231</name>
    <dbReference type="NCBI Taxonomy" id="314278"/>
    <lineage>
        <taxon>Bacteria</taxon>
        <taxon>Pseudomonadati</taxon>
        <taxon>Pseudomonadota</taxon>
        <taxon>Gammaproteobacteria</taxon>
        <taxon>Chromatiales</taxon>
        <taxon>Ectothiorhodospiraceae</taxon>
        <taxon>Nitrococcus</taxon>
    </lineage>
</organism>
<dbReference type="HOGENOM" id="CLU_035873_0_0_6"/>
<sequence length="443" mass="49023">MNDSKRPSNTNRAGLPEHPQRSALLAEVHARPVAPLRPPQHLTHLALYSGTGEHERELAHIGALCREFGIDPPAAKTDHVLLETQAFRLRWEPHTEFSTYTLFSHAPDGQPFQTTGLDAVPAHWIAKLPGKLLAATHLSLVQADTVAEYPERMAEYFDLQSLTGSRCAGGAATVWTDFRSKPDGFTRFLVIDRGLRPAQAGRLIQRLLEIETYRLMALLALPIVRQLMPEITGMENALGELTDRMASARDTEQEQGLLEALSSLSADVERIIAQNNFRLGAAAAYSALVRRRIDALRETRVEGVSTVHEFMGRRLVPAMDTCQAITERLDRLSRRVSRAVSLLRSRVDLALEAQTRDLLESMNRRTRLQLRLQTTVESLSVVILSYYTIGLIHHALVGLEASGLHVPVELLTGLSIPVVIPAVAGGIFAIHRWVERADAGATK</sequence>
<evidence type="ECO:0000313" key="3">
    <source>
        <dbReference type="Proteomes" id="UP000003374"/>
    </source>
</evidence>
<evidence type="ECO:0000256" key="1">
    <source>
        <dbReference type="SAM" id="Phobius"/>
    </source>
</evidence>
<dbReference type="AlphaFoldDB" id="A4BPY6"/>